<protein>
    <submittedName>
        <fullName evidence="7">TetR family transcriptional regulator</fullName>
    </submittedName>
</protein>
<feature type="compositionally biased region" description="Basic and acidic residues" evidence="5">
    <location>
        <begin position="201"/>
        <end position="210"/>
    </location>
</feature>
<feature type="region of interest" description="Disordered" evidence="5">
    <location>
        <begin position="201"/>
        <end position="240"/>
    </location>
</feature>
<dbReference type="InterPro" id="IPR001647">
    <property type="entry name" value="HTH_TetR"/>
</dbReference>
<name>A0A2P8EB29_9ACTN</name>
<feature type="domain" description="HTH tetR-type" evidence="6">
    <location>
        <begin position="10"/>
        <end position="70"/>
    </location>
</feature>
<dbReference type="AlphaFoldDB" id="A0A2P8EB29"/>
<comment type="caution">
    <text evidence="7">The sequence shown here is derived from an EMBL/GenBank/DDBJ whole genome shotgun (WGS) entry which is preliminary data.</text>
</comment>
<dbReference type="SUPFAM" id="SSF48498">
    <property type="entry name" value="Tetracyclin repressor-like, C-terminal domain"/>
    <property type="match status" value="1"/>
</dbReference>
<dbReference type="Gene3D" id="1.10.357.10">
    <property type="entry name" value="Tetracycline Repressor, domain 2"/>
    <property type="match status" value="1"/>
</dbReference>
<dbReference type="Proteomes" id="UP000243528">
    <property type="component" value="Unassembled WGS sequence"/>
</dbReference>
<dbReference type="PANTHER" id="PTHR47506">
    <property type="entry name" value="TRANSCRIPTIONAL REGULATORY PROTEIN"/>
    <property type="match status" value="1"/>
</dbReference>
<evidence type="ECO:0000256" key="2">
    <source>
        <dbReference type="ARBA" id="ARBA00023125"/>
    </source>
</evidence>
<reference evidence="7 8" key="1">
    <citation type="submission" date="2018-03" db="EMBL/GenBank/DDBJ databases">
        <title>Genomic Encyclopedia of Archaeal and Bacterial Type Strains, Phase II (KMG-II): from individual species to whole genera.</title>
        <authorList>
            <person name="Goeker M."/>
        </authorList>
    </citation>
    <scope>NUCLEOTIDE SEQUENCE [LARGE SCALE GENOMIC DNA]</scope>
    <source>
        <strain evidence="7 8">DSM 45211</strain>
    </source>
</reference>
<dbReference type="InterPro" id="IPR009057">
    <property type="entry name" value="Homeodomain-like_sf"/>
</dbReference>
<dbReference type="PRINTS" id="PR00455">
    <property type="entry name" value="HTHTETR"/>
</dbReference>
<dbReference type="PANTHER" id="PTHR47506:SF1">
    <property type="entry name" value="HTH-TYPE TRANSCRIPTIONAL REGULATOR YJDC"/>
    <property type="match status" value="1"/>
</dbReference>
<evidence type="ECO:0000313" key="8">
    <source>
        <dbReference type="Proteomes" id="UP000243528"/>
    </source>
</evidence>
<dbReference type="Pfam" id="PF00440">
    <property type="entry name" value="TetR_N"/>
    <property type="match status" value="1"/>
</dbReference>
<evidence type="ECO:0000256" key="4">
    <source>
        <dbReference type="PROSITE-ProRule" id="PRU00335"/>
    </source>
</evidence>
<dbReference type="RefSeq" id="WP_205740476.1">
    <property type="nucleotide sequence ID" value="NZ_ML142898.1"/>
</dbReference>
<accession>A0A2P8EB29</accession>
<evidence type="ECO:0000256" key="5">
    <source>
        <dbReference type="SAM" id="MobiDB-lite"/>
    </source>
</evidence>
<gene>
    <name evidence="7" type="ORF">CLV30_10232</name>
</gene>
<keyword evidence="1" id="KW-0805">Transcription regulation</keyword>
<dbReference type="InterPro" id="IPR036271">
    <property type="entry name" value="Tet_transcr_reg_TetR-rel_C_sf"/>
</dbReference>
<evidence type="ECO:0000313" key="7">
    <source>
        <dbReference type="EMBL" id="PSL06647.1"/>
    </source>
</evidence>
<keyword evidence="2 4" id="KW-0238">DNA-binding</keyword>
<organism evidence="7 8">
    <name type="scientific">Haloactinopolyspora alba</name>
    <dbReference type="NCBI Taxonomy" id="648780"/>
    <lineage>
        <taxon>Bacteria</taxon>
        <taxon>Bacillati</taxon>
        <taxon>Actinomycetota</taxon>
        <taxon>Actinomycetes</taxon>
        <taxon>Jiangellales</taxon>
        <taxon>Jiangellaceae</taxon>
        <taxon>Haloactinopolyspora</taxon>
    </lineage>
</organism>
<dbReference type="EMBL" id="PYGE01000002">
    <property type="protein sequence ID" value="PSL06647.1"/>
    <property type="molecule type" value="Genomic_DNA"/>
</dbReference>
<dbReference type="SUPFAM" id="SSF46689">
    <property type="entry name" value="Homeodomain-like"/>
    <property type="match status" value="1"/>
</dbReference>
<keyword evidence="8" id="KW-1185">Reference proteome</keyword>
<evidence type="ECO:0000259" key="6">
    <source>
        <dbReference type="PROSITE" id="PS50977"/>
    </source>
</evidence>
<sequence>MPRTATTGLTPAGERILAAAGELFYAQGIRAVGVEMISEVAGTTKKTLYDRFGSKDALVALYLQRRAERWRAFVHEHLERHAPEPGRYRVLAVLDALSAWNVDATRGCAFVNAYAEIGGTDHPGLAVVRAEKSWTRSLYVRLLEEAGLDADRAAELGLRMTLLHEGALILMTAGEVADAIGHARAAAAEALDLAFGDEPAAHESAAHGHEVTTAPRAAADAEPADAEPADGAGRPTPADPTHAAVADLAGRLGVDAAAITVAAVQEVTWRDSSLGCPKPGMAYQQMLVDGHRIVLEHAGHRYEYHAGGRRGPFLCDDPQPPASVTTSRGAALR</sequence>
<feature type="DNA-binding region" description="H-T-H motif" evidence="4">
    <location>
        <begin position="33"/>
        <end position="52"/>
    </location>
</feature>
<evidence type="ECO:0000256" key="3">
    <source>
        <dbReference type="ARBA" id="ARBA00023163"/>
    </source>
</evidence>
<keyword evidence="3" id="KW-0804">Transcription</keyword>
<feature type="region of interest" description="Disordered" evidence="5">
    <location>
        <begin position="314"/>
        <end position="333"/>
    </location>
</feature>
<proteinExistence type="predicted"/>
<dbReference type="PROSITE" id="PS50977">
    <property type="entry name" value="HTH_TETR_2"/>
    <property type="match status" value="1"/>
</dbReference>
<evidence type="ECO:0000256" key="1">
    <source>
        <dbReference type="ARBA" id="ARBA00023015"/>
    </source>
</evidence>
<feature type="compositionally biased region" description="Polar residues" evidence="5">
    <location>
        <begin position="322"/>
        <end position="333"/>
    </location>
</feature>
<dbReference type="GO" id="GO:0003677">
    <property type="term" value="F:DNA binding"/>
    <property type="evidence" value="ECO:0007669"/>
    <property type="project" value="UniProtKB-UniRule"/>
</dbReference>